<protein>
    <submittedName>
        <fullName evidence="1">Uncharacterized protein</fullName>
    </submittedName>
</protein>
<accession>A0A5J4V9G2</accession>
<name>A0A5J4V9G2_9EUKA</name>
<comment type="caution">
    <text evidence="1">The sequence shown here is derived from an EMBL/GenBank/DDBJ whole genome shotgun (WGS) entry which is preliminary data.</text>
</comment>
<sequence length="282" mass="31913">MYLRLNYMFSSDNSPVQNSEFNQLGVQYQDPVSYEEQEDLELDDDLDLYEEIFDLVESRDPGQCDEVELEDNEVSDNKVGDKSILFTKLQEVLLYQGEYSVLLLDLGDKSDELDLGDFQLLEECYEQTLQTTELLGLSEEYESIDEEDKGSFDLSEEETPEIVEEGVYDVYELSVYDLLAVVKVDFDDYYDLSELSDNDLPSQLLFVVIVVFEVVQVDLISGQCPGGGGGVQFSIYSASLSCIIPYESTKSLFLLDDEDDPICGVVIYEYISKGILYGDALS</sequence>
<dbReference type="AlphaFoldDB" id="A0A5J4V9G2"/>
<organism evidence="1 2">
    <name type="scientific">Streblomastix strix</name>
    <dbReference type="NCBI Taxonomy" id="222440"/>
    <lineage>
        <taxon>Eukaryota</taxon>
        <taxon>Metamonada</taxon>
        <taxon>Preaxostyla</taxon>
        <taxon>Oxymonadida</taxon>
        <taxon>Streblomastigidae</taxon>
        <taxon>Streblomastix</taxon>
    </lineage>
</organism>
<evidence type="ECO:0000313" key="1">
    <source>
        <dbReference type="EMBL" id="KAA6379169.1"/>
    </source>
</evidence>
<dbReference type="Proteomes" id="UP000324800">
    <property type="component" value="Unassembled WGS sequence"/>
</dbReference>
<reference evidence="1 2" key="1">
    <citation type="submission" date="2019-03" db="EMBL/GenBank/DDBJ databases">
        <title>Single cell metagenomics reveals metabolic interactions within the superorganism composed of flagellate Streblomastix strix and complex community of Bacteroidetes bacteria on its surface.</title>
        <authorList>
            <person name="Treitli S.C."/>
            <person name="Kolisko M."/>
            <person name="Husnik F."/>
            <person name="Keeling P."/>
            <person name="Hampl V."/>
        </authorList>
    </citation>
    <scope>NUCLEOTIDE SEQUENCE [LARGE SCALE GENOMIC DNA]</scope>
    <source>
        <strain evidence="1">ST1C</strain>
    </source>
</reference>
<evidence type="ECO:0000313" key="2">
    <source>
        <dbReference type="Proteomes" id="UP000324800"/>
    </source>
</evidence>
<gene>
    <name evidence="1" type="ORF">EZS28_025304</name>
</gene>
<dbReference type="EMBL" id="SNRW01008662">
    <property type="protein sequence ID" value="KAA6379169.1"/>
    <property type="molecule type" value="Genomic_DNA"/>
</dbReference>
<proteinExistence type="predicted"/>